<comment type="caution">
    <text evidence="2">The sequence shown here is derived from an EMBL/GenBank/DDBJ whole genome shotgun (WGS) entry which is preliminary data.</text>
</comment>
<accession>A0AAP3CKF4</accession>
<proteinExistence type="predicted"/>
<evidence type="ECO:0000313" key="3">
    <source>
        <dbReference type="Proteomes" id="UP001067121"/>
    </source>
</evidence>
<dbReference type="RefSeq" id="WP_268544292.1">
    <property type="nucleotide sequence ID" value="NZ_JALAOH010000047.1"/>
</dbReference>
<name>A0AAP3CKF4_BACVA</name>
<evidence type="ECO:0000313" key="2">
    <source>
        <dbReference type="EMBL" id="MCY8318042.1"/>
    </source>
</evidence>
<organism evidence="2 3">
    <name type="scientific">Bacillus vallismortis</name>
    <dbReference type="NCBI Taxonomy" id="72361"/>
    <lineage>
        <taxon>Bacteria</taxon>
        <taxon>Bacillati</taxon>
        <taxon>Bacillota</taxon>
        <taxon>Bacilli</taxon>
        <taxon>Bacillales</taxon>
        <taxon>Bacillaceae</taxon>
        <taxon>Bacillus</taxon>
    </lineage>
</organism>
<feature type="domain" description="DUF7662" evidence="1">
    <location>
        <begin position="8"/>
        <end position="70"/>
    </location>
</feature>
<reference evidence="2" key="1">
    <citation type="submission" date="2022-02" db="EMBL/GenBank/DDBJ databases">
        <title>Crop Bioprotection Bacillus Genome Sequencing.</title>
        <authorList>
            <person name="Dunlap C."/>
        </authorList>
    </citation>
    <scope>NUCLEOTIDE SEQUENCE</scope>
    <source>
        <strain evidence="2">98-1</strain>
    </source>
</reference>
<dbReference type="Pfam" id="PF24698">
    <property type="entry name" value="DUF7662"/>
    <property type="match status" value="1"/>
</dbReference>
<dbReference type="Proteomes" id="UP001067121">
    <property type="component" value="Unassembled WGS sequence"/>
</dbReference>
<sequence>MNTRSSKYEPLYKFLKLKDTNRVVMTFSDLEDILGFTLPTTALKRDQWWVNNNSQHTQANSWLKAGFRAVPKLNEKKVEFVKYLEE</sequence>
<evidence type="ECO:0000259" key="1">
    <source>
        <dbReference type="Pfam" id="PF24698"/>
    </source>
</evidence>
<dbReference type="AlphaFoldDB" id="A0AAP3CKF4"/>
<dbReference type="InterPro" id="IPR056079">
    <property type="entry name" value="DUF7662"/>
</dbReference>
<dbReference type="EMBL" id="JALAOH010000047">
    <property type="protein sequence ID" value="MCY8318042.1"/>
    <property type="molecule type" value="Genomic_DNA"/>
</dbReference>
<gene>
    <name evidence="2" type="ORF">MOC71_15165</name>
</gene>
<protein>
    <recommendedName>
        <fullName evidence="1">DUF7662 domain-containing protein</fullName>
    </recommendedName>
</protein>